<protein>
    <submittedName>
        <fullName evidence="7">TRAP transporter large permease subunit</fullName>
    </submittedName>
</protein>
<feature type="transmembrane region" description="Helical" evidence="6">
    <location>
        <begin position="55"/>
        <end position="75"/>
    </location>
</feature>
<feature type="transmembrane region" description="Helical" evidence="6">
    <location>
        <begin position="244"/>
        <end position="265"/>
    </location>
</feature>
<feature type="transmembrane region" description="Helical" evidence="6">
    <location>
        <begin position="344"/>
        <end position="373"/>
    </location>
</feature>
<keyword evidence="2" id="KW-1003">Cell membrane</keyword>
<feature type="transmembrane region" description="Helical" evidence="6">
    <location>
        <begin position="286"/>
        <end position="305"/>
    </location>
</feature>
<evidence type="ECO:0000256" key="3">
    <source>
        <dbReference type="ARBA" id="ARBA00022692"/>
    </source>
</evidence>
<keyword evidence="5 6" id="KW-0472">Membrane</keyword>
<sequence>MYLETTIVAIVMVATFAIASWKLKSPEISMVITAIVGALVGGFGFPSRLLVEGMFTYFDVGLVFLTASVFINIYSETGAMNALVRWIVRRFYDRKWFMLVLLGILLIIPGALTGAGSVSIFVVGGLVASVMNYMGFSKKRVAAFIYLFAMLAAVAPPINLWAMLMAAQANMPYVGFNVVLLVPIVIIALFTILYTGFSKTPSRKSKEEILKELPEPPAGMNWGKILLPFAALIVIILLMQYAAFNIPVIGLPLTFLICAFVAVMMDRDRLKIRRWYGVMVKTVDQVFPLLATVISVGVLVNIMTATGVKGLLAITFITLPMAFIYITALVFAPFAQGSLSYGSAIILGTPIIFLFNSMGLNVTVTAAALSFLFPLGDCLPPSRIVGRLTVETVGYEGSYMSFLKAIAIPWLFMGAVGLLMLIFPNQLDFLVVY</sequence>
<dbReference type="Pfam" id="PF03606">
    <property type="entry name" value="DcuC"/>
    <property type="match status" value="1"/>
</dbReference>
<feature type="transmembrane region" description="Helical" evidence="6">
    <location>
        <begin position="311"/>
        <end position="332"/>
    </location>
</feature>
<proteinExistence type="predicted"/>
<gene>
    <name evidence="7" type="ORF">ENN47_00600</name>
</gene>
<feature type="transmembrane region" description="Helical" evidence="6">
    <location>
        <begin position="143"/>
        <end position="167"/>
    </location>
</feature>
<name>A0A7C1CUZ7_9BACT</name>
<keyword evidence="4 6" id="KW-1133">Transmembrane helix</keyword>
<feature type="transmembrane region" description="Helical" evidence="6">
    <location>
        <begin position="218"/>
        <end position="238"/>
    </location>
</feature>
<evidence type="ECO:0000256" key="1">
    <source>
        <dbReference type="ARBA" id="ARBA00004651"/>
    </source>
</evidence>
<organism evidence="7">
    <name type="scientific">Mesotoga infera</name>
    <dbReference type="NCBI Taxonomy" id="1236046"/>
    <lineage>
        <taxon>Bacteria</taxon>
        <taxon>Thermotogati</taxon>
        <taxon>Thermotogota</taxon>
        <taxon>Thermotogae</taxon>
        <taxon>Kosmotogales</taxon>
        <taxon>Kosmotogaceae</taxon>
        <taxon>Mesotoga</taxon>
    </lineage>
</organism>
<evidence type="ECO:0000256" key="2">
    <source>
        <dbReference type="ARBA" id="ARBA00022475"/>
    </source>
</evidence>
<evidence type="ECO:0000256" key="6">
    <source>
        <dbReference type="SAM" id="Phobius"/>
    </source>
</evidence>
<dbReference type="InterPro" id="IPR018385">
    <property type="entry name" value="C4_dicarb_anaerob_car-like"/>
</dbReference>
<evidence type="ECO:0000256" key="5">
    <source>
        <dbReference type="ARBA" id="ARBA00023136"/>
    </source>
</evidence>
<accession>A0A7C1CUZ7</accession>
<dbReference type="Proteomes" id="UP000886198">
    <property type="component" value="Unassembled WGS sequence"/>
</dbReference>
<comment type="subcellular location">
    <subcellularLocation>
        <location evidence="1">Cell membrane</location>
        <topology evidence="1">Multi-pass membrane protein</topology>
    </subcellularLocation>
</comment>
<comment type="caution">
    <text evidence="7">The sequence shown here is derived from an EMBL/GenBank/DDBJ whole genome shotgun (WGS) entry which is preliminary data.</text>
</comment>
<feature type="transmembrane region" description="Helical" evidence="6">
    <location>
        <begin position="96"/>
        <end position="112"/>
    </location>
</feature>
<evidence type="ECO:0000256" key="4">
    <source>
        <dbReference type="ARBA" id="ARBA00022989"/>
    </source>
</evidence>
<feature type="transmembrane region" description="Helical" evidence="6">
    <location>
        <begin position="402"/>
        <end position="423"/>
    </location>
</feature>
<evidence type="ECO:0000313" key="7">
    <source>
        <dbReference type="EMBL" id="HDP76691.1"/>
    </source>
</evidence>
<feature type="transmembrane region" description="Helical" evidence="6">
    <location>
        <begin position="30"/>
        <end position="49"/>
    </location>
</feature>
<feature type="transmembrane region" description="Helical" evidence="6">
    <location>
        <begin position="118"/>
        <end position="136"/>
    </location>
</feature>
<dbReference type="GO" id="GO:0005886">
    <property type="term" value="C:plasma membrane"/>
    <property type="evidence" value="ECO:0007669"/>
    <property type="project" value="UniProtKB-SubCell"/>
</dbReference>
<keyword evidence="3 6" id="KW-0812">Transmembrane</keyword>
<dbReference type="AlphaFoldDB" id="A0A7C1CUZ7"/>
<reference evidence="7" key="1">
    <citation type="journal article" date="2020" name="mSystems">
        <title>Genome- and Community-Level Interaction Insights into Carbon Utilization and Element Cycling Functions of Hydrothermarchaeota in Hydrothermal Sediment.</title>
        <authorList>
            <person name="Zhou Z."/>
            <person name="Liu Y."/>
            <person name="Xu W."/>
            <person name="Pan J."/>
            <person name="Luo Z.H."/>
            <person name="Li M."/>
        </authorList>
    </citation>
    <scope>NUCLEOTIDE SEQUENCE [LARGE SCALE GENOMIC DNA]</scope>
    <source>
        <strain evidence="7">SpSt-1179</strain>
    </source>
</reference>
<dbReference type="EMBL" id="DSBT01000018">
    <property type="protein sequence ID" value="HDP76691.1"/>
    <property type="molecule type" value="Genomic_DNA"/>
</dbReference>
<feature type="transmembrane region" description="Helical" evidence="6">
    <location>
        <begin position="173"/>
        <end position="197"/>
    </location>
</feature>
<feature type="transmembrane region" description="Helical" evidence="6">
    <location>
        <begin position="6"/>
        <end position="23"/>
    </location>
</feature>